<organism evidence="2 3">
    <name type="scientific">Pristionchus fissidentatus</name>
    <dbReference type="NCBI Taxonomy" id="1538716"/>
    <lineage>
        <taxon>Eukaryota</taxon>
        <taxon>Metazoa</taxon>
        <taxon>Ecdysozoa</taxon>
        <taxon>Nematoda</taxon>
        <taxon>Chromadorea</taxon>
        <taxon>Rhabditida</taxon>
        <taxon>Rhabditina</taxon>
        <taxon>Diplogasteromorpha</taxon>
        <taxon>Diplogasteroidea</taxon>
        <taxon>Neodiplogasteridae</taxon>
        <taxon>Pristionchus</taxon>
    </lineage>
</organism>
<sequence>PDSVPICRLHMQGAVIVDEGRRKQTERPQRAARPVQHTVGGRAQTRGIVVKDSEGGLDDVHRYSIHSCRREPLRQRSMRAQQHAQHDHDRAPFGDRPKDGRRQTPARPPFRLAVDFPVLARHLNTLAGRANFSARAKFRGRS</sequence>
<evidence type="ECO:0000313" key="3">
    <source>
        <dbReference type="Proteomes" id="UP001432322"/>
    </source>
</evidence>
<evidence type="ECO:0000313" key="2">
    <source>
        <dbReference type="EMBL" id="GMT32008.1"/>
    </source>
</evidence>
<keyword evidence="3" id="KW-1185">Reference proteome</keyword>
<protein>
    <submittedName>
        <fullName evidence="2">Uncharacterized protein</fullName>
    </submittedName>
</protein>
<reference evidence="2" key="1">
    <citation type="submission" date="2023-10" db="EMBL/GenBank/DDBJ databases">
        <title>Genome assembly of Pristionchus species.</title>
        <authorList>
            <person name="Yoshida K."/>
            <person name="Sommer R.J."/>
        </authorList>
    </citation>
    <scope>NUCLEOTIDE SEQUENCE</scope>
    <source>
        <strain evidence="2">RS5133</strain>
    </source>
</reference>
<accession>A0AAV5WP06</accession>
<dbReference type="EMBL" id="BTSY01000006">
    <property type="protein sequence ID" value="GMT32008.1"/>
    <property type="molecule type" value="Genomic_DNA"/>
</dbReference>
<comment type="caution">
    <text evidence="2">The sequence shown here is derived from an EMBL/GenBank/DDBJ whole genome shotgun (WGS) entry which is preliminary data.</text>
</comment>
<feature type="compositionally biased region" description="Basic and acidic residues" evidence="1">
    <location>
        <begin position="19"/>
        <end position="29"/>
    </location>
</feature>
<gene>
    <name evidence="2" type="ORF">PFISCL1PPCAC_23305</name>
</gene>
<evidence type="ECO:0000256" key="1">
    <source>
        <dbReference type="SAM" id="MobiDB-lite"/>
    </source>
</evidence>
<feature type="region of interest" description="Disordered" evidence="1">
    <location>
        <begin position="68"/>
        <end position="110"/>
    </location>
</feature>
<feature type="region of interest" description="Disordered" evidence="1">
    <location>
        <begin position="19"/>
        <end position="46"/>
    </location>
</feature>
<proteinExistence type="predicted"/>
<feature type="non-terminal residue" evidence="2">
    <location>
        <position position="142"/>
    </location>
</feature>
<dbReference type="Proteomes" id="UP001432322">
    <property type="component" value="Unassembled WGS sequence"/>
</dbReference>
<feature type="non-terminal residue" evidence="2">
    <location>
        <position position="1"/>
    </location>
</feature>
<feature type="compositionally biased region" description="Basic and acidic residues" evidence="1">
    <location>
        <begin position="84"/>
        <end position="102"/>
    </location>
</feature>
<name>A0AAV5WP06_9BILA</name>
<dbReference type="AlphaFoldDB" id="A0AAV5WP06"/>